<accession>A0A329RF41</accession>
<protein>
    <submittedName>
        <fullName evidence="1">Uncharacterized protein</fullName>
    </submittedName>
</protein>
<proteinExistence type="predicted"/>
<dbReference type="AlphaFoldDB" id="A0A329RF41"/>
<sequence>MVWASITADGVETMQFCDESVTGAYYRTILRSNIPITKQFLGLDAKLYLYKTMHRPITQKLPLLV</sequence>
<dbReference type="Proteomes" id="UP000251314">
    <property type="component" value="Unassembled WGS sequence"/>
</dbReference>
<comment type="caution">
    <text evidence="1">The sequence shown here is derived from an EMBL/GenBank/DDBJ whole genome shotgun (WGS) entry which is preliminary data.</text>
</comment>
<dbReference type="VEuPathDB" id="FungiDB:PC110_g21526"/>
<keyword evidence="2" id="KW-1185">Reference proteome</keyword>
<organism evidence="1 2">
    <name type="scientific">Phytophthora cactorum</name>
    <dbReference type="NCBI Taxonomy" id="29920"/>
    <lineage>
        <taxon>Eukaryota</taxon>
        <taxon>Sar</taxon>
        <taxon>Stramenopiles</taxon>
        <taxon>Oomycota</taxon>
        <taxon>Peronosporomycetes</taxon>
        <taxon>Peronosporales</taxon>
        <taxon>Peronosporaceae</taxon>
        <taxon>Phytophthora</taxon>
    </lineage>
</organism>
<evidence type="ECO:0000313" key="2">
    <source>
        <dbReference type="Proteomes" id="UP000251314"/>
    </source>
</evidence>
<evidence type="ECO:0000313" key="1">
    <source>
        <dbReference type="EMBL" id="RAW22032.1"/>
    </source>
</evidence>
<name>A0A329RF41_9STRA</name>
<gene>
    <name evidence="1" type="ORF">PC110_g21526</name>
</gene>
<dbReference type="EMBL" id="MJFZ01001456">
    <property type="protein sequence ID" value="RAW22032.1"/>
    <property type="molecule type" value="Genomic_DNA"/>
</dbReference>
<reference evidence="1 2" key="1">
    <citation type="submission" date="2018-01" db="EMBL/GenBank/DDBJ databases">
        <title>Draft genome of the strawberry crown rot pathogen Phytophthora cactorum.</title>
        <authorList>
            <person name="Armitage A.D."/>
            <person name="Lysoe E."/>
            <person name="Nellist C.F."/>
            <person name="Harrison R.J."/>
            <person name="Brurberg M.B."/>
        </authorList>
    </citation>
    <scope>NUCLEOTIDE SEQUENCE [LARGE SCALE GENOMIC DNA]</scope>
    <source>
        <strain evidence="1 2">10300</strain>
    </source>
</reference>